<dbReference type="CDD" id="cd12797">
    <property type="entry name" value="M23_peptidase"/>
    <property type="match status" value="1"/>
</dbReference>
<dbReference type="InterPro" id="IPR011055">
    <property type="entry name" value="Dup_hybrid_motif"/>
</dbReference>
<proteinExistence type="predicted"/>
<keyword evidence="1" id="KW-0812">Transmembrane</keyword>
<dbReference type="SUPFAM" id="SSF51261">
    <property type="entry name" value="Duplicated hybrid motif"/>
    <property type="match status" value="1"/>
</dbReference>
<evidence type="ECO:0000313" key="3">
    <source>
        <dbReference type="EMBL" id="CAA6819419.1"/>
    </source>
</evidence>
<feature type="transmembrane region" description="Helical" evidence="1">
    <location>
        <begin position="26"/>
        <end position="46"/>
    </location>
</feature>
<organism evidence="3">
    <name type="scientific">uncultured Aureispira sp</name>
    <dbReference type="NCBI Taxonomy" id="1331704"/>
    <lineage>
        <taxon>Bacteria</taxon>
        <taxon>Pseudomonadati</taxon>
        <taxon>Bacteroidota</taxon>
        <taxon>Saprospiria</taxon>
        <taxon>Saprospirales</taxon>
        <taxon>Saprospiraceae</taxon>
        <taxon>Aureispira</taxon>
        <taxon>environmental samples</taxon>
    </lineage>
</organism>
<dbReference type="Gene3D" id="2.70.70.10">
    <property type="entry name" value="Glucose Permease (Domain IIA)"/>
    <property type="match status" value="1"/>
</dbReference>
<dbReference type="FunFam" id="2.70.70.10:FF:000006">
    <property type="entry name" value="M23 family peptidase"/>
    <property type="match status" value="1"/>
</dbReference>
<feature type="domain" description="M23ase beta-sheet core" evidence="2">
    <location>
        <begin position="196"/>
        <end position="292"/>
    </location>
</feature>
<evidence type="ECO:0000259" key="2">
    <source>
        <dbReference type="Pfam" id="PF01551"/>
    </source>
</evidence>
<reference evidence="3" key="1">
    <citation type="submission" date="2020-01" db="EMBL/GenBank/DDBJ databases">
        <authorList>
            <person name="Meier V. D."/>
            <person name="Meier V D."/>
        </authorList>
    </citation>
    <scope>NUCLEOTIDE SEQUENCE</scope>
    <source>
        <strain evidence="3">HLG_WM_MAG_10</strain>
    </source>
</reference>
<keyword evidence="1" id="KW-0472">Membrane</keyword>
<sequence length="322" mass="35852">MGKEKYIYNKHTLRYEKANIPFKHQLLRILGVTGCIAGYTALIFALSPNTSTSSQAKELADMKQKYEAMNYQIDMMSGALGNIHDRDDAIYRQVLEMEPTDKGIWNGGRGGSDKYADLRNLSDSELLIATSKKLEKLRHRLAVSAQSQDEIIQQAQDKEKMLASIPSIRPIRNLKKKIQHLSGFGFRTHPVFKTKKMHTGIDFGARKGTPIYSTGDGKVVRVEYKKTGYGRNVVIDHGYGYQTLYGHMSVVECKVGQKVKRGEIIGLVGSTGTSTSPHVHYEVVHKGAKINPLPFCLDGLSPKEYKEFVAGATAENQALSID</sequence>
<protein>
    <submittedName>
        <fullName evidence="3">Peptidase, family M23 (EC)</fullName>
        <ecNumber evidence="3">3.4.24.-</ecNumber>
    </submittedName>
</protein>
<keyword evidence="1" id="KW-1133">Transmembrane helix</keyword>
<dbReference type="InterPro" id="IPR016047">
    <property type="entry name" value="M23ase_b-sheet_dom"/>
</dbReference>
<keyword evidence="3" id="KW-0378">Hydrolase</keyword>
<dbReference type="InterPro" id="IPR050570">
    <property type="entry name" value="Cell_wall_metabolism_enzyme"/>
</dbReference>
<dbReference type="GO" id="GO:0004222">
    <property type="term" value="F:metalloendopeptidase activity"/>
    <property type="evidence" value="ECO:0007669"/>
    <property type="project" value="TreeGrafter"/>
</dbReference>
<dbReference type="PANTHER" id="PTHR21666">
    <property type="entry name" value="PEPTIDASE-RELATED"/>
    <property type="match status" value="1"/>
</dbReference>
<dbReference type="PANTHER" id="PTHR21666:SF270">
    <property type="entry name" value="MUREIN HYDROLASE ACTIVATOR ENVC"/>
    <property type="match status" value="1"/>
</dbReference>
<dbReference type="EMBL" id="CACVAQ010000274">
    <property type="protein sequence ID" value="CAA6819419.1"/>
    <property type="molecule type" value="Genomic_DNA"/>
</dbReference>
<dbReference type="EC" id="3.4.24.-" evidence="3"/>
<accession>A0A6S6TY36</accession>
<dbReference type="AlphaFoldDB" id="A0A6S6TY36"/>
<gene>
    <name evidence="3" type="ORF">HELGO_WM17809</name>
</gene>
<dbReference type="Pfam" id="PF01551">
    <property type="entry name" value="Peptidase_M23"/>
    <property type="match status" value="1"/>
</dbReference>
<evidence type="ECO:0000256" key="1">
    <source>
        <dbReference type="SAM" id="Phobius"/>
    </source>
</evidence>
<name>A0A6S6TY36_9BACT</name>